<comment type="similarity">
    <text evidence="2">Belongs to the TIP family.</text>
</comment>
<dbReference type="InterPro" id="IPR057089">
    <property type="entry name" value="C2_TIP"/>
</dbReference>
<dbReference type="EMBL" id="JBDJPC010000006">
    <property type="protein sequence ID" value="KAL1497597.1"/>
    <property type="molecule type" value="Genomic_DNA"/>
</dbReference>
<feature type="signal peptide" evidence="8">
    <location>
        <begin position="1"/>
        <end position="23"/>
    </location>
</feature>
<sequence length="605" mass="68400">MALLWKRALFQLAFFAFLKITNSSDITHSVFGGFTDVMPAAFGDFNSDELTDVFIVLEKNKAVEILLAHEEEPLLRPAKDRLKCIFSNSQITSVVPGDFDGDALMDVMVTTTFKRTEKDTESVSLTNVYVLWGGGNHLNCTTDENKPVIQMIGQPLAMDYNQDMIIDLFGQNEEKKRMFWVFNKDRSPPTAIPMEDNRSREELSRPHGHAFLDLNHDYLADLFITTPHHFEVWLGDEHHPKFIYHSTIKYPENNKIIGQSLFIDVELKGSMDLVTPVCSERDGQGNCQGAALMVFSEGEWINLQINFKDESGNLWRYYLKPGSRYTNVITLRSGDFNMDGYPDILATLSPEGNDNPQSFLLENVACQSACGKFKRSYAIKWSALSPFRNGTAMAAFFDFYQDGVLDCILVKFDGKEYQAGAFKNSLDYDANFIKVMVLTGIPNKNNQMINGRVGKKRRTYGTNLPGPSISYKTTTQEGNLRHGVSPQLPQSAHFSLNLPYTIFGLGRTPNFVDSVTVGLSNHSKSWTQIIPNSQMVVIPWPVSKPWKWKAQLFVTPSKLILMSVAALTAVCGMITVIIGVLHWKERQEDKKERLSESHRFHFDAM</sequence>
<dbReference type="Gene3D" id="2.130.10.130">
    <property type="entry name" value="Integrin alpha, N-terminal"/>
    <property type="match status" value="1"/>
</dbReference>
<evidence type="ECO:0000256" key="6">
    <source>
        <dbReference type="ARBA" id="ARBA00023180"/>
    </source>
</evidence>
<evidence type="ECO:0000256" key="3">
    <source>
        <dbReference type="ARBA" id="ARBA00022692"/>
    </source>
</evidence>
<organism evidence="10 11">
    <name type="scientific">Hypothenemus hampei</name>
    <name type="common">Coffee berry borer</name>
    <dbReference type="NCBI Taxonomy" id="57062"/>
    <lineage>
        <taxon>Eukaryota</taxon>
        <taxon>Metazoa</taxon>
        <taxon>Ecdysozoa</taxon>
        <taxon>Arthropoda</taxon>
        <taxon>Hexapoda</taxon>
        <taxon>Insecta</taxon>
        <taxon>Pterygota</taxon>
        <taxon>Neoptera</taxon>
        <taxon>Endopterygota</taxon>
        <taxon>Coleoptera</taxon>
        <taxon>Polyphaga</taxon>
        <taxon>Cucujiformia</taxon>
        <taxon>Curculionidae</taxon>
        <taxon>Scolytinae</taxon>
        <taxon>Hypothenemus</taxon>
    </lineage>
</organism>
<comment type="caution">
    <text evidence="10">The sequence shown here is derived from an EMBL/GenBank/DDBJ whole genome shotgun (WGS) entry which is preliminary data.</text>
</comment>
<evidence type="ECO:0000256" key="4">
    <source>
        <dbReference type="ARBA" id="ARBA00022989"/>
    </source>
</evidence>
<keyword evidence="4 7" id="KW-1133">Transmembrane helix</keyword>
<dbReference type="InterPro" id="IPR024881">
    <property type="entry name" value="Tip"/>
</dbReference>
<dbReference type="InterPro" id="IPR028994">
    <property type="entry name" value="Integrin_alpha_N"/>
</dbReference>
<keyword evidence="8" id="KW-0732">Signal</keyword>
<evidence type="ECO:0000256" key="5">
    <source>
        <dbReference type="ARBA" id="ARBA00023136"/>
    </source>
</evidence>
<evidence type="ECO:0000256" key="8">
    <source>
        <dbReference type="SAM" id="SignalP"/>
    </source>
</evidence>
<keyword evidence="5 7" id="KW-0472">Membrane</keyword>
<dbReference type="PANTHER" id="PTHR13412:SF0">
    <property type="entry name" value="T-CELL IMMUNOMODULATORY PROTEIN"/>
    <property type="match status" value="1"/>
</dbReference>
<keyword evidence="11" id="KW-1185">Reference proteome</keyword>
<comment type="subcellular location">
    <subcellularLocation>
        <location evidence="1">Membrane</location>
        <topology evidence="1">Single-pass type I membrane protein</topology>
    </subcellularLocation>
</comment>
<feature type="domain" description="T-cell immunomodulatory protein TIP C2" evidence="9">
    <location>
        <begin position="459"/>
        <end position="553"/>
    </location>
</feature>
<dbReference type="AlphaFoldDB" id="A0ABD1EM69"/>
<dbReference type="SUPFAM" id="SSF69318">
    <property type="entry name" value="Integrin alpha N-terminal domain"/>
    <property type="match status" value="1"/>
</dbReference>
<proteinExistence type="inferred from homology"/>
<evidence type="ECO:0000256" key="1">
    <source>
        <dbReference type="ARBA" id="ARBA00004479"/>
    </source>
</evidence>
<evidence type="ECO:0000256" key="2">
    <source>
        <dbReference type="ARBA" id="ARBA00006496"/>
    </source>
</evidence>
<name>A0ABD1EM69_HYPHA</name>
<dbReference type="Pfam" id="PF23122">
    <property type="entry name" value="C2_ITFG1"/>
    <property type="match status" value="1"/>
</dbReference>
<evidence type="ECO:0000313" key="11">
    <source>
        <dbReference type="Proteomes" id="UP001566132"/>
    </source>
</evidence>
<keyword evidence="6" id="KW-0325">Glycoprotein</keyword>
<evidence type="ECO:0000259" key="9">
    <source>
        <dbReference type="Pfam" id="PF23122"/>
    </source>
</evidence>
<dbReference type="GO" id="GO:0016020">
    <property type="term" value="C:membrane"/>
    <property type="evidence" value="ECO:0007669"/>
    <property type="project" value="UniProtKB-SubCell"/>
</dbReference>
<dbReference type="PANTHER" id="PTHR13412">
    <property type="entry name" value="T-CELL IMMUNOMODULATORY PROTEIN HOMOLOG"/>
    <property type="match status" value="1"/>
</dbReference>
<protein>
    <recommendedName>
        <fullName evidence="9">T-cell immunomodulatory protein TIP C2 domain-containing protein</fullName>
    </recommendedName>
</protein>
<evidence type="ECO:0000313" key="10">
    <source>
        <dbReference type="EMBL" id="KAL1497597.1"/>
    </source>
</evidence>
<evidence type="ECO:0000256" key="7">
    <source>
        <dbReference type="SAM" id="Phobius"/>
    </source>
</evidence>
<feature type="transmembrane region" description="Helical" evidence="7">
    <location>
        <begin position="559"/>
        <end position="583"/>
    </location>
</feature>
<accession>A0ABD1EM69</accession>
<reference evidence="10 11" key="1">
    <citation type="submission" date="2024-05" db="EMBL/GenBank/DDBJ databases">
        <title>Genetic variation in Jamaican populations of the coffee berry borer (Hypothenemus hampei).</title>
        <authorList>
            <person name="Errbii M."/>
            <person name="Myrie A."/>
        </authorList>
    </citation>
    <scope>NUCLEOTIDE SEQUENCE [LARGE SCALE GENOMIC DNA]</scope>
    <source>
        <strain evidence="10">JA-Hopewell-2020-01-JO</strain>
        <tissue evidence="10">Whole body</tissue>
    </source>
</reference>
<keyword evidence="3 7" id="KW-0812">Transmembrane</keyword>
<gene>
    <name evidence="10" type="ORF">ABEB36_008530</name>
</gene>
<feature type="chain" id="PRO_5044750544" description="T-cell immunomodulatory protein TIP C2 domain-containing protein" evidence="8">
    <location>
        <begin position="24"/>
        <end position="605"/>
    </location>
</feature>
<dbReference type="Proteomes" id="UP001566132">
    <property type="component" value="Unassembled WGS sequence"/>
</dbReference>